<keyword evidence="6" id="KW-1185">Reference proteome</keyword>
<dbReference type="SUPFAM" id="SSF50475">
    <property type="entry name" value="FMN-binding split barrel"/>
    <property type="match status" value="1"/>
</dbReference>
<gene>
    <name evidence="5" type="ORF">GCM10025790_15350</name>
</gene>
<organism evidence="5 6">
    <name type="scientific">Nesterenkonia rhizosphaerae</name>
    <dbReference type="NCBI Taxonomy" id="1348272"/>
    <lineage>
        <taxon>Bacteria</taxon>
        <taxon>Bacillati</taxon>
        <taxon>Actinomycetota</taxon>
        <taxon>Actinomycetes</taxon>
        <taxon>Micrococcales</taxon>
        <taxon>Micrococcaceae</taxon>
        <taxon>Nesterenkonia</taxon>
    </lineage>
</organism>
<comment type="similarity">
    <text evidence="1">Belongs to the non-flavoprotein flavin reductase family.</text>
</comment>
<dbReference type="Pfam" id="PF01613">
    <property type="entry name" value="Flavin_Reduct"/>
    <property type="match status" value="1"/>
</dbReference>
<sequence length="194" mass="20498">MTLSAATLAHPNAGHKPSSDDSTAHNPSSSGVQSLDSLQLRRAFAQFPQGVVVVAAHINGAPEGLVASTFTVGVSLEPALVTFAVQHSSNTWPRLREGASHLGVSVIGADHHGLCRQIASKDRAGRFTGVDYTTDDGALLLDGAPLWLKTRVYNEFTAGDHDIVVLEVLDLGLDEQAPGLVFHRSEFKPLSEAA</sequence>
<dbReference type="SMART" id="SM00903">
    <property type="entry name" value="Flavin_Reduct"/>
    <property type="match status" value="1"/>
</dbReference>
<evidence type="ECO:0000313" key="5">
    <source>
        <dbReference type="EMBL" id="GAA4920250.1"/>
    </source>
</evidence>
<comment type="caution">
    <text evidence="5">The sequence shown here is derived from an EMBL/GenBank/DDBJ whole genome shotgun (WGS) entry which is preliminary data.</text>
</comment>
<proteinExistence type="inferred from homology"/>
<protein>
    <submittedName>
        <fullName evidence="5">Flavin reductase family protein</fullName>
    </submittedName>
</protein>
<dbReference type="InterPro" id="IPR002563">
    <property type="entry name" value="Flavin_Rdtase-like_dom"/>
</dbReference>
<evidence type="ECO:0000259" key="4">
    <source>
        <dbReference type="SMART" id="SM00903"/>
    </source>
</evidence>
<keyword evidence="2" id="KW-0560">Oxidoreductase</keyword>
<dbReference type="EMBL" id="BAABLW010000007">
    <property type="protein sequence ID" value="GAA4920250.1"/>
    <property type="molecule type" value="Genomic_DNA"/>
</dbReference>
<dbReference type="InterPro" id="IPR050268">
    <property type="entry name" value="NADH-dep_flavin_reductase"/>
</dbReference>
<dbReference type="InterPro" id="IPR012349">
    <property type="entry name" value="Split_barrel_FMN-bd"/>
</dbReference>
<dbReference type="PANTHER" id="PTHR30466:SF11">
    <property type="entry name" value="FLAVIN-DEPENDENT MONOOXYGENASE, REDUCTASE SUBUNIT HSAB"/>
    <property type="match status" value="1"/>
</dbReference>
<feature type="domain" description="Flavin reductase like" evidence="4">
    <location>
        <begin position="44"/>
        <end position="189"/>
    </location>
</feature>
<evidence type="ECO:0000256" key="1">
    <source>
        <dbReference type="ARBA" id="ARBA00008898"/>
    </source>
</evidence>
<evidence type="ECO:0000256" key="2">
    <source>
        <dbReference type="ARBA" id="ARBA00023002"/>
    </source>
</evidence>
<dbReference type="Proteomes" id="UP001500368">
    <property type="component" value="Unassembled WGS sequence"/>
</dbReference>
<reference evidence="6" key="1">
    <citation type="journal article" date="2019" name="Int. J. Syst. Evol. Microbiol.">
        <title>The Global Catalogue of Microorganisms (GCM) 10K type strain sequencing project: providing services to taxonomists for standard genome sequencing and annotation.</title>
        <authorList>
            <consortium name="The Broad Institute Genomics Platform"/>
            <consortium name="The Broad Institute Genome Sequencing Center for Infectious Disease"/>
            <person name="Wu L."/>
            <person name="Ma J."/>
        </authorList>
    </citation>
    <scope>NUCLEOTIDE SEQUENCE [LARGE SCALE GENOMIC DNA]</scope>
    <source>
        <strain evidence="6">JCM 19129</strain>
    </source>
</reference>
<dbReference type="Gene3D" id="2.30.110.10">
    <property type="entry name" value="Electron Transport, Fmn-binding Protein, Chain A"/>
    <property type="match status" value="1"/>
</dbReference>
<accession>A0ABP9FXR1</accession>
<dbReference type="PANTHER" id="PTHR30466">
    <property type="entry name" value="FLAVIN REDUCTASE"/>
    <property type="match status" value="1"/>
</dbReference>
<dbReference type="RefSeq" id="WP_345477472.1">
    <property type="nucleotide sequence ID" value="NZ_BAABLW010000007.1"/>
</dbReference>
<feature type="region of interest" description="Disordered" evidence="3">
    <location>
        <begin position="1"/>
        <end position="32"/>
    </location>
</feature>
<name>A0ABP9FXR1_9MICC</name>
<evidence type="ECO:0000313" key="6">
    <source>
        <dbReference type="Proteomes" id="UP001500368"/>
    </source>
</evidence>
<evidence type="ECO:0000256" key="3">
    <source>
        <dbReference type="SAM" id="MobiDB-lite"/>
    </source>
</evidence>